<evidence type="ECO:0000313" key="2">
    <source>
        <dbReference type="EMBL" id="KAL0489680.1"/>
    </source>
</evidence>
<feature type="transmembrane region" description="Helical" evidence="1">
    <location>
        <begin position="161"/>
        <end position="180"/>
    </location>
</feature>
<dbReference type="EMBL" id="JAOPGA020001587">
    <property type="protein sequence ID" value="KAL0489680.1"/>
    <property type="molecule type" value="Genomic_DNA"/>
</dbReference>
<evidence type="ECO:0000256" key="1">
    <source>
        <dbReference type="SAM" id="Phobius"/>
    </source>
</evidence>
<reference evidence="2 3" key="1">
    <citation type="submission" date="2024-03" db="EMBL/GenBank/DDBJ databases">
        <title>The Acrasis kona genome and developmental transcriptomes reveal deep origins of eukaryotic multicellular pathways.</title>
        <authorList>
            <person name="Sheikh S."/>
            <person name="Fu C.-J."/>
            <person name="Brown M.W."/>
            <person name="Baldauf S.L."/>
        </authorList>
    </citation>
    <scope>NUCLEOTIDE SEQUENCE [LARGE SCALE GENOMIC DNA]</scope>
    <source>
        <strain evidence="2 3">ATCC MYA-3509</strain>
    </source>
</reference>
<dbReference type="Proteomes" id="UP001431209">
    <property type="component" value="Unassembled WGS sequence"/>
</dbReference>
<keyword evidence="3" id="KW-1185">Reference proteome</keyword>
<protein>
    <submittedName>
        <fullName evidence="2">Nicotinate phosphoribosyltransferase</fullName>
    </submittedName>
</protein>
<keyword evidence="2" id="KW-0328">Glycosyltransferase</keyword>
<organism evidence="2 3">
    <name type="scientific">Acrasis kona</name>
    <dbReference type="NCBI Taxonomy" id="1008807"/>
    <lineage>
        <taxon>Eukaryota</taxon>
        <taxon>Discoba</taxon>
        <taxon>Heterolobosea</taxon>
        <taxon>Tetramitia</taxon>
        <taxon>Eutetramitia</taxon>
        <taxon>Acrasidae</taxon>
        <taxon>Acrasis</taxon>
    </lineage>
</organism>
<accession>A0AAW2ZJR3</accession>
<feature type="transmembrane region" description="Helical" evidence="1">
    <location>
        <begin position="75"/>
        <end position="94"/>
    </location>
</feature>
<keyword evidence="1" id="KW-0812">Transmembrane</keyword>
<dbReference type="AlphaFoldDB" id="A0AAW2ZJR3"/>
<keyword evidence="1" id="KW-0472">Membrane</keyword>
<feature type="transmembrane region" description="Helical" evidence="1">
    <location>
        <begin position="32"/>
        <end position="54"/>
    </location>
</feature>
<gene>
    <name evidence="2" type="ORF">AKO1_009121</name>
</gene>
<proteinExistence type="predicted"/>
<keyword evidence="2" id="KW-0808">Transferase</keyword>
<feature type="transmembrane region" description="Helical" evidence="1">
    <location>
        <begin position="100"/>
        <end position="124"/>
    </location>
</feature>
<sequence>MDIGQQDWLNEASGFIQKSFYTYDAENAIRAFLMWTVFLMLILQPLRFVTLKFVRTFLPPNRQKLPDELVPRSRGRTLFAIFYGVWTMVMIVGYPNLYRLSGPLFLCYWAFTFSTIFCIFTAFPRYRSFKRFAMSFLVWPVHSTSIMANFGYVYYGIMTFRWEYEVVHFAPPLLLWMFMLTNMHEYDDSVNYLTNGFWSTAWALLSGLFFTAAYQQFSMPVVVYRNEMRNMFLLATVGISSVEYITLIIWSATRAIWLKFFASKEVKMFYGTEDSHTKNM</sequence>
<feature type="transmembrane region" description="Helical" evidence="1">
    <location>
        <begin position="192"/>
        <end position="212"/>
    </location>
</feature>
<feature type="transmembrane region" description="Helical" evidence="1">
    <location>
        <begin position="232"/>
        <end position="257"/>
    </location>
</feature>
<feature type="transmembrane region" description="Helical" evidence="1">
    <location>
        <begin position="136"/>
        <end position="155"/>
    </location>
</feature>
<evidence type="ECO:0000313" key="3">
    <source>
        <dbReference type="Proteomes" id="UP001431209"/>
    </source>
</evidence>
<keyword evidence="1" id="KW-1133">Transmembrane helix</keyword>
<comment type="caution">
    <text evidence="2">The sequence shown here is derived from an EMBL/GenBank/DDBJ whole genome shotgun (WGS) entry which is preliminary data.</text>
</comment>
<dbReference type="GO" id="GO:0016757">
    <property type="term" value="F:glycosyltransferase activity"/>
    <property type="evidence" value="ECO:0007669"/>
    <property type="project" value="UniProtKB-KW"/>
</dbReference>
<name>A0AAW2ZJR3_9EUKA</name>